<dbReference type="SUPFAM" id="SSF54523">
    <property type="entry name" value="Pili subunits"/>
    <property type="match status" value="1"/>
</dbReference>
<evidence type="ECO:0000256" key="1">
    <source>
        <dbReference type="ARBA" id="ARBA00022481"/>
    </source>
</evidence>
<dbReference type="HOGENOM" id="CLU_041661_1_1_0"/>
<dbReference type="eggNOG" id="COG2165">
    <property type="taxonomic scope" value="Bacteria"/>
</dbReference>
<dbReference type="OrthoDB" id="9849417at2"/>
<evidence type="ECO:0000313" key="3">
    <source>
        <dbReference type="Proteomes" id="UP000027982"/>
    </source>
</evidence>
<dbReference type="Gene3D" id="3.30.700.10">
    <property type="entry name" value="Glycoprotein, Type 4 Pilin"/>
    <property type="match status" value="1"/>
</dbReference>
<name>A0A068NRR2_FIMGI</name>
<dbReference type="PANTHER" id="PTHR30093">
    <property type="entry name" value="GENERAL SECRETION PATHWAY PROTEIN G"/>
    <property type="match status" value="1"/>
</dbReference>
<accession>A0A068NRR2</accession>
<dbReference type="Pfam" id="PF07963">
    <property type="entry name" value="N_methyl"/>
    <property type="match status" value="1"/>
</dbReference>
<sequence>MKKGFTLIELLVVIAIIAILAAILFPVFAQAKAAAKKTQAVSNCKQFALSFIMYNTDNDDTFLVQRNDDALNDRGEFQYILQPYVKNREIFYDPTRTRRGCDTSVDPTGRCLGFAPNFGIYSYNNGNGIFHLAESDAPEFPESSRWRGRNGSDFAHPADTIMAGATNDTNMYTLSFYFQTGDGTGVSALRHGGQYPMAFVDGHAKTIKMSRYSFLADGDDFDIMPENGNDIKKYCYNVDAIQERNGGYGKGVPCGQVADMITRDRVKL</sequence>
<keyword evidence="1" id="KW-0488">Methylation</keyword>
<evidence type="ECO:0008006" key="4">
    <source>
        <dbReference type="Google" id="ProtNLM"/>
    </source>
</evidence>
<dbReference type="Proteomes" id="UP000027982">
    <property type="component" value="Chromosome"/>
</dbReference>
<dbReference type="InterPro" id="IPR012902">
    <property type="entry name" value="N_methyl_site"/>
</dbReference>
<gene>
    <name evidence="2" type="ORF">OP10G_2870</name>
</gene>
<dbReference type="AlphaFoldDB" id="A0A068NRR2"/>
<keyword evidence="3" id="KW-1185">Reference proteome</keyword>
<dbReference type="PRINTS" id="PR00813">
    <property type="entry name" value="BCTERIALGSPG"/>
</dbReference>
<dbReference type="RefSeq" id="WP_025225226.1">
    <property type="nucleotide sequence ID" value="NZ_CP007139.1"/>
</dbReference>
<proteinExistence type="predicted"/>
<organism evidence="2 3">
    <name type="scientific">Fimbriimonas ginsengisoli Gsoil 348</name>
    <dbReference type="NCBI Taxonomy" id="661478"/>
    <lineage>
        <taxon>Bacteria</taxon>
        <taxon>Bacillati</taxon>
        <taxon>Armatimonadota</taxon>
        <taxon>Fimbriimonadia</taxon>
        <taxon>Fimbriimonadales</taxon>
        <taxon>Fimbriimonadaceae</taxon>
        <taxon>Fimbriimonas</taxon>
    </lineage>
</organism>
<dbReference type="InterPro" id="IPR045584">
    <property type="entry name" value="Pilin-like"/>
</dbReference>
<dbReference type="KEGG" id="fgi:OP10G_2870"/>
<reference evidence="2 3" key="1">
    <citation type="journal article" date="2014" name="PLoS ONE">
        <title>The first complete genome sequence of the class fimbriimonadia in the phylum armatimonadetes.</title>
        <authorList>
            <person name="Hu Z.Y."/>
            <person name="Wang Y.Z."/>
            <person name="Im W.T."/>
            <person name="Wang S.Y."/>
            <person name="Zhao G.P."/>
            <person name="Zheng H.J."/>
            <person name="Quan Z.X."/>
        </authorList>
    </citation>
    <scope>NUCLEOTIDE SEQUENCE [LARGE SCALE GENOMIC DNA]</scope>
    <source>
        <strain evidence="2">Gsoil 348</strain>
    </source>
</reference>
<protein>
    <recommendedName>
        <fullName evidence="4">Prepilin-type N-terminal cleavage/methylation domain-containing protein</fullName>
    </recommendedName>
</protein>
<dbReference type="EMBL" id="CP007139">
    <property type="protein sequence ID" value="AIE86238.1"/>
    <property type="molecule type" value="Genomic_DNA"/>
</dbReference>
<dbReference type="GO" id="GO:0015627">
    <property type="term" value="C:type II protein secretion system complex"/>
    <property type="evidence" value="ECO:0007669"/>
    <property type="project" value="InterPro"/>
</dbReference>
<dbReference type="STRING" id="661478.OP10G_2870"/>
<dbReference type="PROSITE" id="PS00409">
    <property type="entry name" value="PROKAR_NTER_METHYL"/>
    <property type="match status" value="1"/>
</dbReference>
<dbReference type="GO" id="GO:0015628">
    <property type="term" value="P:protein secretion by the type II secretion system"/>
    <property type="evidence" value="ECO:0007669"/>
    <property type="project" value="InterPro"/>
</dbReference>
<dbReference type="InterPro" id="IPR000983">
    <property type="entry name" value="Bac_GSPG_pilin"/>
</dbReference>
<dbReference type="NCBIfam" id="TIGR02532">
    <property type="entry name" value="IV_pilin_GFxxxE"/>
    <property type="match status" value="1"/>
</dbReference>
<evidence type="ECO:0000313" key="2">
    <source>
        <dbReference type="EMBL" id="AIE86238.1"/>
    </source>
</evidence>